<gene>
    <name evidence="2" type="ORF">GCM10011512_18160</name>
</gene>
<accession>A0ABQ1P5E7</accession>
<name>A0ABQ1P5E7_9MICC</name>
<protein>
    <recommendedName>
        <fullName evidence="4">DUF3072 domain-containing protein</fullName>
    </recommendedName>
</protein>
<proteinExistence type="predicted"/>
<organism evidence="2 3">
    <name type="scientific">Tersicoccus solisilvae</name>
    <dbReference type="NCBI Taxonomy" id="1882339"/>
    <lineage>
        <taxon>Bacteria</taxon>
        <taxon>Bacillati</taxon>
        <taxon>Actinomycetota</taxon>
        <taxon>Actinomycetes</taxon>
        <taxon>Micrococcales</taxon>
        <taxon>Micrococcaceae</taxon>
        <taxon>Tersicoccus</taxon>
    </lineage>
</organism>
<feature type="region of interest" description="Disordered" evidence="1">
    <location>
        <begin position="109"/>
        <end position="133"/>
    </location>
</feature>
<reference evidence="3" key="1">
    <citation type="journal article" date="2019" name="Int. J. Syst. Evol. Microbiol.">
        <title>The Global Catalogue of Microorganisms (GCM) 10K type strain sequencing project: providing services to taxonomists for standard genome sequencing and annotation.</title>
        <authorList>
            <consortium name="The Broad Institute Genomics Platform"/>
            <consortium name="The Broad Institute Genome Sequencing Center for Infectious Disease"/>
            <person name="Wu L."/>
            <person name="Ma J."/>
        </authorList>
    </citation>
    <scope>NUCLEOTIDE SEQUENCE [LARGE SCALE GENOMIC DNA]</scope>
    <source>
        <strain evidence="3">CGMCC 1.15480</strain>
    </source>
</reference>
<dbReference type="Proteomes" id="UP000597761">
    <property type="component" value="Unassembled WGS sequence"/>
</dbReference>
<feature type="compositionally biased region" description="Polar residues" evidence="1">
    <location>
        <begin position="41"/>
        <end position="54"/>
    </location>
</feature>
<feature type="region of interest" description="Disordered" evidence="1">
    <location>
        <begin position="1"/>
        <end position="91"/>
    </location>
</feature>
<dbReference type="EMBL" id="BMJI01000009">
    <property type="protein sequence ID" value="GGC91452.1"/>
    <property type="molecule type" value="Genomic_DNA"/>
</dbReference>
<feature type="compositionally biased region" description="Polar residues" evidence="1">
    <location>
        <begin position="8"/>
        <end position="23"/>
    </location>
</feature>
<dbReference type="InterPro" id="IPR021425">
    <property type="entry name" value="DUF3072"/>
</dbReference>
<evidence type="ECO:0008006" key="4">
    <source>
        <dbReference type="Google" id="ProtNLM"/>
    </source>
</evidence>
<dbReference type="Pfam" id="PF11272">
    <property type="entry name" value="DUF3072"/>
    <property type="match status" value="1"/>
</dbReference>
<evidence type="ECO:0000313" key="3">
    <source>
        <dbReference type="Proteomes" id="UP000597761"/>
    </source>
</evidence>
<feature type="compositionally biased region" description="Basic and acidic residues" evidence="1">
    <location>
        <begin position="115"/>
        <end position="133"/>
    </location>
</feature>
<keyword evidence="3" id="KW-1185">Reference proteome</keyword>
<sequence length="133" mass="13938">MPGGMSEGPTTLTGMTEQTNQPDQHLPAAGRPESAPESGTDPAQAQFPEQNQDTGTGGDRPTLGASTPQPGTTEKDPEQWVTGDEPMTGAQRSYLDTLAREAGEELPADLTKAQASEHIDRLQGKTGRGDTGH</sequence>
<comment type="caution">
    <text evidence="2">The sequence shown here is derived from an EMBL/GenBank/DDBJ whole genome shotgun (WGS) entry which is preliminary data.</text>
</comment>
<evidence type="ECO:0000256" key="1">
    <source>
        <dbReference type="SAM" id="MobiDB-lite"/>
    </source>
</evidence>
<evidence type="ECO:0000313" key="2">
    <source>
        <dbReference type="EMBL" id="GGC91452.1"/>
    </source>
</evidence>